<gene>
    <name evidence="1" type="ORF">JTE90_028654</name>
</gene>
<evidence type="ECO:0000313" key="1">
    <source>
        <dbReference type="EMBL" id="KAG8189114.1"/>
    </source>
</evidence>
<reference evidence="1 2" key="1">
    <citation type="journal article" date="2022" name="Nat. Ecol. Evol.">
        <title>A masculinizing supergene underlies an exaggerated male reproductive morph in a spider.</title>
        <authorList>
            <person name="Hendrickx F."/>
            <person name="De Corte Z."/>
            <person name="Sonet G."/>
            <person name="Van Belleghem S.M."/>
            <person name="Kostlbacher S."/>
            <person name="Vangestel C."/>
        </authorList>
    </citation>
    <scope>NUCLEOTIDE SEQUENCE [LARGE SCALE GENOMIC DNA]</scope>
    <source>
        <strain evidence="1">W744_W776</strain>
    </source>
</reference>
<keyword evidence="2" id="KW-1185">Reference proteome</keyword>
<protein>
    <submittedName>
        <fullName evidence="1">Uncharacterized protein</fullName>
    </submittedName>
</protein>
<proteinExistence type="predicted"/>
<evidence type="ECO:0000313" key="2">
    <source>
        <dbReference type="Proteomes" id="UP000827092"/>
    </source>
</evidence>
<dbReference type="AlphaFoldDB" id="A0AAV6UZK1"/>
<organism evidence="1 2">
    <name type="scientific">Oedothorax gibbosus</name>
    <dbReference type="NCBI Taxonomy" id="931172"/>
    <lineage>
        <taxon>Eukaryota</taxon>
        <taxon>Metazoa</taxon>
        <taxon>Ecdysozoa</taxon>
        <taxon>Arthropoda</taxon>
        <taxon>Chelicerata</taxon>
        <taxon>Arachnida</taxon>
        <taxon>Araneae</taxon>
        <taxon>Araneomorphae</taxon>
        <taxon>Entelegynae</taxon>
        <taxon>Araneoidea</taxon>
        <taxon>Linyphiidae</taxon>
        <taxon>Erigoninae</taxon>
        <taxon>Oedothorax</taxon>
    </lineage>
</organism>
<sequence length="75" mass="8396">MGINFYERKNSTTKFPQLVEQMKPRSGCSKKCLFVDTGGCEGAGVIKWRPLLAMALCQGLPAYQIFIDCDMEGSW</sequence>
<dbReference type="EMBL" id="JAFNEN010000221">
    <property type="protein sequence ID" value="KAG8189114.1"/>
    <property type="molecule type" value="Genomic_DNA"/>
</dbReference>
<comment type="caution">
    <text evidence="1">The sequence shown here is derived from an EMBL/GenBank/DDBJ whole genome shotgun (WGS) entry which is preliminary data.</text>
</comment>
<dbReference type="Proteomes" id="UP000827092">
    <property type="component" value="Unassembled WGS sequence"/>
</dbReference>
<name>A0AAV6UZK1_9ARAC</name>
<accession>A0AAV6UZK1</accession>